<dbReference type="GO" id="GO:1990542">
    <property type="term" value="P:mitochondrial transmembrane transport"/>
    <property type="evidence" value="ECO:0007669"/>
    <property type="project" value="TreeGrafter"/>
</dbReference>
<dbReference type="Pfam" id="PF03820">
    <property type="entry name" value="SFXNs"/>
    <property type="match status" value="1"/>
</dbReference>
<name>A0A9W7KVQ7_9STRA</name>
<dbReference type="GO" id="GO:0006865">
    <property type="term" value="P:amino acid transport"/>
    <property type="evidence" value="ECO:0007669"/>
    <property type="project" value="UniProtKB-KW"/>
</dbReference>
<keyword evidence="6" id="KW-1133">Transmembrane helix</keyword>
<evidence type="ECO:0000256" key="7">
    <source>
        <dbReference type="ARBA" id="ARBA00023128"/>
    </source>
</evidence>
<reference evidence="10" key="1">
    <citation type="journal article" date="2023" name="Commun. Biol.">
        <title>Genome analysis of Parmales, the sister group of diatoms, reveals the evolutionary specialization of diatoms from phago-mixotrophs to photoautotrophs.</title>
        <authorList>
            <person name="Ban H."/>
            <person name="Sato S."/>
            <person name="Yoshikawa S."/>
            <person name="Yamada K."/>
            <person name="Nakamura Y."/>
            <person name="Ichinomiya M."/>
            <person name="Sato N."/>
            <person name="Blanc-Mathieu R."/>
            <person name="Endo H."/>
            <person name="Kuwata A."/>
            <person name="Ogata H."/>
        </authorList>
    </citation>
    <scope>NUCLEOTIDE SEQUENCE [LARGE SCALE GENOMIC DNA]</scope>
    <source>
        <strain evidence="10">NIES 3699</strain>
    </source>
</reference>
<organism evidence="9 10">
    <name type="scientific">Triparma verrucosa</name>
    <dbReference type="NCBI Taxonomy" id="1606542"/>
    <lineage>
        <taxon>Eukaryota</taxon>
        <taxon>Sar</taxon>
        <taxon>Stramenopiles</taxon>
        <taxon>Ochrophyta</taxon>
        <taxon>Bolidophyceae</taxon>
        <taxon>Parmales</taxon>
        <taxon>Triparmaceae</taxon>
        <taxon>Triparma</taxon>
    </lineage>
</organism>
<evidence type="ECO:0000256" key="6">
    <source>
        <dbReference type="ARBA" id="ARBA00022989"/>
    </source>
</evidence>
<comment type="caution">
    <text evidence="9">The sequence shown here is derived from an EMBL/GenBank/DDBJ whole genome shotgun (WGS) entry which is preliminary data.</text>
</comment>
<dbReference type="PANTHER" id="PTHR11153:SF37">
    <property type="entry name" value="SIDOREFLEXIN"/>
    <property type="match status" value="1"/>
</dbReference>
<proteinExistence type="inferred from homology"/>
<evidence type="ECO:0000256" key="5">
    <source>
        <dbReference type="ARBA" id="ARBA00022970"/>
    </source>
</evidence>
<protein>
    <submittedName>
        <fullName evidence="9">Uncharacterized protein</fullName>
    </submittedName>
</protein>
<dbReference type="GO" id="GO:0005743">
    <property type="term" value="C:mitochondrial inner membrane"/>
    <property type="evidence" value="ECO:0007669"/>
    <property type="project" value="TreeGrafter"/>
</dbReference>
<keyword evidence="7" id="KW-0496">Mitochondrion</keyword>
<keyword evidence="3" id="KW-0813">Transport</keyword>
<dbReference type="EMBL" id="BRXX01000457">
    <property type="protein sequence ID" value="GMI13070.1"/>
    <property type="molecule type" value="Genomic_DNA"/>
</dbReference>
<evidence type="ECO:0000313" key="10">
    <source>
        <dbReference type="Proteomes" id="UP001165160"/>
    </source>
</evidence>
<keyword evidence="8" id="KW-0472">Membrane</keyword>
<keyword evidence="4" id="KW-0812">Transmembrane</keyword>
<accession>A0A9W7KVQ7</accession>
<comment type="similarity">
    <text evidence="2">Belongs to the sideroflexin family.</text>
</comment>
<evidence type="ECO:0000313" key="9">
    <source>
        <dbReference type="EMBL" id="GMI13070.1"/>
    </source>
</evidence>
<dbReference type="Proteomes" id="UP001165160">
    <property type="component" value="Unassembled WGS sequence"/>
</dbReference>
<evidence type="ECO:0000256" key="1">
    <source>
        <dbReference type="ARBA" id="ARBA00004225"/>
    </source>
</evidence>
<comment type="subcellular location">
    <subcellularLocation>
        <location evidence="1">Mitochondrion membrane</location>
        <topology evidence="1">Multi-pass membrane protein</topology>
    </subcellularLocation>
</comment>
<dbReference type="InterPro" id="IPR004686">
    <property type="entry name" value="Mtc"/>
</dbReference>
<keyword evidence="5" id="KW-0029">Amino-acid transport</keyword>
<dbReference type="GO" id="GO:0015075">
    <property type="term" value="F:monoatomic ion transmembrane transporter activity"/>
    <property type="evidence" value="ECO:0007669"/>
    <property type="project" value="InterPro"/>
</dbReference>
<sequence>MSEDTYAGRRARIASILDPSTVFVSDEDIELAKEVVRSKKPHSTLSYSSALKIHSGCVHPQTSSTIFTPLRISWILPSNVLCTTFMIMASGAGSKNLITASQIMNQTYNTAHYYANRNTSNPDSNLKIGLSYIAAVSSSILTSTSLENFARKSSNPALFRMFNPFVAVAVGTSVNMGCMRSSEIFVGVEVFEGGESRGVNLQAGRIGVGVSILGRILTAFAPLTVPQLISGYLNRSLFKSLPMLHTPVYVGCLAGVIQVTTPWTLGAFRQRYEVEKSEVGIEGEGRVEWNRGM</sequence>
<keyword evidence="10" id="KW-1185">Reference proteome</keyword>
<evidence type="ECO:0000256" key="8">
    <source>
        <dbReference type="ARBA" id="ARBA00023136"/>
    </source>
</evidence>
<dbReference type="PANTHER" id="PTHR11153">
    <property type="entry name" value="SIDEROFLEXIN"/>
    <property type="match status" value="1"/>
</dbReference>
<evidence type="ECO:0000256" key="4">
    <source>
        <dbReference type="ARBA" id="ARBA00022692"/>
    </source>
</evidence>
<evidence type="ECO:0000256" key="3">
    <source>
        <dbReference type="ARBA" id="ARBA00022448"/>
    </source>
</evidence>
<gene>
    <name evidence="9" type="ORF">TrVE_jg4927</name>
</gene>
<dbReference type="AlphaFoldDB" id="A0A9W7KVQ7"/>
<evidence type="ECO:0000256" key="2">
    <source>
        <dbReference type="ARBA" id="ARBA00005974"/>
    </source>
</evidence>